<dbReference type="PROSITE" id="PS00965">
    <property type="entry name" value="PMI_I_1"/>
    <property type="match status" value="1"/>
</dbReference>
<evidence type="ECO:0000256" key="6">
    <source>
        <dbReference type="ARBA" id="ARBA00022833"/>
    </source>
</evidence>
<dbReference type="InterPro" id="IPR018050">
    <property type="entry name" value="Pmannose_isomerase-type1_CS"/>
</dbReference>
<dbReference type="GO" id="GO:0009298">
    <property type="term" value="P:GDP-mannose biosynthetic process"/>
    <property type="evidence" value="ECO:0007669"/>
    <property type="project" value="InterPro"/>
</dbReference>
<dbReference type="GO" id="GO:0005975">
    <property type="term" value="P:carbohydrate metabolic process"/>
    <property type="evidence" value="ECO:0007669"/>
    <property type="project" value="InterPro"/>
</dbReference>
<dbReference type="OrthoDB" id="6605218at2759"/>
<dbReference type="AlphaFoldDB" id="A0A9Q0R5R1"/>
<dbReference type="NCBIfam" id="TIGR00218">
    <property type="entry name" value="manA"/>
    <property type="match status" value="1"/>
</dbReference>
<feature type="domain" description="Phosphomannose isomerase type I helical insertion" evidence="11">
    <location>
        <begin position="176"/>
        <end position="262"/>
    </location>
</feature>
<dbReference type="PRINTS" id="PR00714">
    <property type="entry name" value="MAN6PISMRASE"/>
</dbReference>
<feature type="binding site" evidence="9">
    <location>
        <position position="141"/>
    </location>
    <ligand>
        <name>Zn(2+)</name>
        <dbReference type="ChEBI" id="CHEBI:29105"/>
    </ligand>
</feature>
<keyword evidence="6 9" id="KW-0862">Zinc</keyword>
<evidence type="ECO:0000256" key="1">
    <source>
        <dbReference type="ARBA" id="ARBA00000757"/>
    </source>
</evidence>
<protein>
    <recommendedName>
        <fullName evidence="4">mannose-6-phosphate isomerase</fullName>
        <ecNumber evidence="4">5.3.1.8</ecNumber>
    </recommendedName>
</protein>
<accession>A0A9Q0R5R1</accession>
<comment type="similarity">
    <text evidence="3">Belongs to the mannose-6-phosphate isomerase type 1 family.</text>
</comment>
<dbReference type="GO" id="GO:0004476">
    <property type="term" value="F:mannose-6-phosphate isomerase activity"/>
    <property type="evidence" value="ECO:0007669"/>
    <property type="project" value="UniProtKB-EC"/>
</dbReference>
<dbReference type="Proteomes" id="UP001149090">
    <property type="component" value="Unassembled WGS sequence"/>
</dbReference>
<evidence type="ECO:0000256" key="5">
    <source>
        <dbReference type="ARBA" id="ARBA00022723"/>
    </source>
</evidence>
<keyword evidence="7 12" id="KW-0413">Isomerase</keyword>
<comment type="catalytic activity">
    <reaction evidence="1">
        <text>D-mannose 6-phosphate = D-fructose 6-phosphate</text>
        <dbReference type="Rhea" id="RHEA:12356"/>
        <dbReference type="ChEBI" id="CHEBI:58735"/>
        <dbReference type="ChEBI" id="CHEBI:61527"/>
        <dbReference type="EC" id="5.3.1.8"/>
    </reaction>
</comment>
<feature type="binding site" evidence="9">
    <location>
        <position position="116"/>
    </location>
    <ligand>
        <name>Zn(2+)</name>
        <dbReference type="ChEBI" id="CHEBI:29105"/>
    </ligand>
</feature>
<dbReference type="Pfam" id="PF20512">
    <property type="entry name" value="PMI_typeI_hel"/>
    <property type="match status" value="1"/>
</dbReference>
<evidence type="ECO:0000256" key="3">
    <source>
        <dbReference type="ARBA" id="ARBA00010772"/>
    </source>
</evidence>
<dbReference type="PANTHER" id="PTHR10309">
    <property type="entry name" value="MANNOSE-6-PHOSPHATE ISOMERASE"/>
    <property type="match status" value="1"/>
</dbReference>
<dbReference type="PIRSF" id="PIRSF001480">
    <property type="entry name" value="Mannose-6-phosphate_isomerase"/>
    <property type="match status" value="1"/>
</dbReference>
<reference evidence="12" key="1">
    <citation type="submission" date="2022-10" db="EMBL/GenBank/DDBJ databases">
        <title>Novel sulphate-reducing endosymbionts in the free-living metamonad Anaeramoeba.</title>
        <authorList>
            <person name="Jerlstrom-Hultqvist J."/>
            <person name="Cepicka I."/>
            <person name="Gallot-Lavallee L."/>
            <person name="Salas-Leiva D."/>
            <person name="Curtis B.A."/>
            <person name="Zahonova K."/>
            <person name="Pipaliya S."/>
            <person name="Dacks J."/>
            <person name="Roger A.J."/>
        </authorList>
    </citation>
    <scope>NUCLEOTIDE SEQUENCE</scope>
    <source>
        <strain evidence="12">BMAN</strain>
    </source>
</reference>
<feature type="binding site" evidence="9">
    <location>
        <position position="282"/>
    </location>
    <ligand>
        <name>Zn(2+)</name>
        <dbReference type="ChEBI" id="CHEBI:29105"/>
    </ligand>
</feature>
<keyword evidence="5 9" id="KW-0479">Metal-binding</keyword>
<feature type="binding site" evidence="9">
    <location>
        <position position="114"/>
    </location>
    <ligand>
        <name>Zn(2+)</name>
        <dbReference type="ChEBI" id="CHEBI:29105"/>
    </ligand>
</feature>
<evidence type="ECO:0000256" key="9">
    <source>
        <dbReference type="PIRSR" id="PIRSR001480-2"/>
    </source>
</evidence>
<dbReference type="InterPro" id="IPR014710">
    <property type="entry name" value="RmlC-like_jellyroll"/>
</dbReference>
<dbReference type="EC" id="5.3.1.8" evidence="4"/>
<comment type="caution">
    <text evidence="12">The sequence shown here is derived from an EMBL/GenBank/DDBJ whole genome shotgun (WGS) entry which is preliminary data.</text>
</comment>
<dbReference type="Gene3D" id="1.10.441.10">
    <property type="entry name" value="Phosphomannose Isomerase, domain 2"/>
    <property type="match status" value="1"/>
</dbReference>
<evidence type="ECO:0000313" key="12">
    <source>
        <dbReference type="EMBL" id="KAJ5067421.1"/>
    </source>
</evidence>
<feature type="active site" evidence="8">
    <location>
        <position position="301"/>
    </location>
</feature>
<dbReference type="InterPro" id="IPR016305">
    <property type="entry name" value="Mannose-6-P_Isomerase"/>
</dbReference>
<organism evidence="12 13">
    <name type="scientific">Anaeramoeba ignava</name>
    <name type="common">Anaerobic marine amoeba</name>
    <dbReference type="NCBI Taxonomy" id="1746090"/>
    <lineage>
        <taxon>Eukaryota</taxon>
        <taxon>Metamonada</taxon>
        <taxon>Anaeramoebidae</taxon>
        <taxon>Anaeramoeba</taxon>
    </lineage>
</organism>
<evidence type="ECO:0000256" key="7">
    <source>
        <dbReference type="ARBA" id="ARBA00023235"/>
    </source>
</evidence>
<dbReference type="Gene3D" id="2.60.120.10">
    <property type="entry name" value="Jelly Rolls"/>
    <property type="match status" value="2"/>
</dbReference>
<name>A0A9Q0R5R1_ANAIG</name>
<evidence type="ECO:0000313" key="13">
    <source>
        <dbReference type="Proteomes" id="UP001149090"/>
    </source>
</evidence>
<dbReference type="PROSITE" id="PS00966">
    <property type="entry name" value="PMI_I_2"/>
    <property type="match status" value="1"/>
</dbReference>
<dbReference type="EMBL" id="JAPDFW010000128">
    <property type="protein sequence ID" value="KAJ5067421.1"/>
    <property type="molecule type" value="Genomic_DNA"/>
</dbReference>
<evidence type="ECO:0000259" key="11">
    <source>
        <dbReference type="Pfam" id="PF20512"/>
    </source>
</evidence>
<dbReference type="InterPro" id="IPR046457">
    <property type="entry name" value="PMI_typeI_cat"/>
</dbReference>
<dbReference type="InterPro" id="IPR011051">
    <property type="entry name" value="RmlC_Cupin_sf"/>
</dbReference>
<dbReference type="InterPro" id="IPR046458">
    <property type="entry name" value="PMI_typeI_hel"/>
</dbReference>
<feature type="domain" description="Phosphomannose isomerase type I catalytic" evidence="10">
    <location>
        <begin position="5"/>
        <end position="158"/>
    </location>
</feature>
<evidence type="ECO:0000256" key="4">
    <source>
        <dbReference type="ARBA" id="ARBA00011956"/>
    </source>
</evidence>
<dbReference type="GO" id="GO:0008270">
    <property type="term" value="F:zinc ion binding"/>
    <property type="evidence" value="ECO:0007669"/>
    <property type="project" value="InterPro"/>
</dbReference>
<comment type="pathway">
    <text evidence="2">Nucleotide-sugar biosynthesis; GDP-alpha-D-mannose biosynthesis; alpha-D-mannose 1-phosphate from D-fructose 6-phosphate: step 1/2.</text>
</comment>
<evidence type="ECO:0000259" key="10">
    <source>
        <dbReference type="Pfam" id="PF20511"/>
    </source>
</evidence>
<keyword evidence="13" id="KW-1185">Reference proteome</keyword>
<dbReference type="GO" id="GO:0005829">
    <property type="term" value="C:cytosol"/>
    <property type="evidence" value="ECO:0007669"/>
    <property type="project" value="TreeGrafter"/>
</dbReference>
<gene>
    <name evidence="12" type="ORF">M0811_12974</name>
</gene>
<dbReference type="OMA" id="DIGLFCG"/>
<dbReference type="PANTHER" id="PTHR10309:SF0">
    <property type="entry name" value="MANNOSE-6-PHOSPHATE ISOMERASE"/>
    <property type="match status" value="1"/>
</dbReference>
<evidence type="ECO:0000256" key="2">
    <source>
        <dbReference type="ARBA" id="ARBA00004666"/>
    </source>
</evidence>
<dbReference type="InterPro" id="IPR001250">
    <property type="entry name" value="Man6P_Isoase-1"/>
</dbReference>
<comment type="cofactor">
    <cofactor evidence="9">
        <name>Zn(2+)</name>
        <dbReference type="ChEBI" id="CHEBI:29105"/>
    </cofactor>
    <text evidence="9">Binds 1 zinc ion per subunit.</text>
</comment>
<sequence length="435" mass="49872">MNKIYSMKCVAQNYAWGKQGQESLVAKLWSLNNNKEITNNKEPFAEFWMGDHPNGPSKIMDSNSKEIEFEEWIEKNKEKTGEEILEFNESRNNPKNQLPFLFKVLSINKTLSIQAHPDRELAQKLHKNYPDIYKDPNHKPELAIAISGLEAIMGFKPLQQINQNIQKFSYLQNVIDGNAANQFSTVINDPNSDENQKSQVLKLVFSSLLNCSDEIIKNQLENMKKEIESKIEKGIEISDEEKLAIKLNTQFPNDSGAFLAFFMNHLFLQKGECVFIKENICHAYISGDIIECMARSDNVVRAGLTPKFQDKKTLIEMLDYSPSQNSKIQKPKQIDSFVSSFEPSFEEFIVHQISVPKNQLYSYRQNQNLSILLVLFGSANISLSEKIDSNHDLSFFKIKQGDVFLIPAKTQINFQTEQESITCYSVTLGNKREKI</sequence>
<evidence type="ECO:0000256" key="8">
    <source>
        <dbReference type="PIRSR" id="PIRSR001480-1"/>
    </source>
</evidence>
<dbReference type="SUPFAM" id="SSF51182">
    <property type="entry name" value="RmlC-like cupins"/>
    <property type="match status" value="1"/>
</dbReference>
<dbReference type="Pfam" id="PF20511">
    <property type="entry name" value="PMI_typeI_cat"/>
    <property type="match status" value="1"/>
</dbReference>
<proteinExistence type="inferred from homology"/>
<dbReference type="CDD" id="cd07011">
    <property type="entry name" value="cupin_PMI_type_I_N"/>
    <property type="match status" value="1"/>
</dbReference>